<dbReference type="InterPro" id="IPR047187">
    <property type="entry name" value="SF1_C_Upf1"/>
</dbReference>
<dbReference type="Pfam" id="PF11784">
    <property type="entry name" value="DUF3320"/>
    <property type="match status" value="1"/>
</dbReference>
<dbReference type="SUPFAM" id="SSF52540">
    <property type="entry name" value="P-loop containing nucleoside triphosphate hydrolases"/>
    <property type="match status" value="1"/>
</dbReference>
<evidence type="ECO:0000256" key="1">
    <source>
        <dbReference type="SAM" id="MobiDB-lite"/>
    </source>
</evidence>
<evidence type="ECO:0000313" key="7">
    <source>
        <dbReference type="Proteomes" id="UP000199150"/>
    </source>
</evidence>
<dbReference type="Gene3D" id="3.40.960.10">
    <property type="entry name" value="VSR Endonuclease"/>
    <property type="match status" value="1"/>
</dbReference>
<dbReference type="STRING" id="260084.SAMN02927928_0705"/>
<name>A0A1G4PVW6_9CAUL</name>
<dbReference type="Pfam" id="PF13087">
    <property type="entry name" value="AAA_12"/>
    <property type="match status" value="1"/>
</dbReference>
<dbReference type="SUPFAM" id="SSF52980">
    <property type="entry name" value="Restriction endonuclease-like"/>
    <property type="match status" value="1"/>
</dbReference>
<evidence type="ECO:0000313" key="6">
    <source>
        <dbReference type="EMBL" id="SCW36406.1"/>
    </source>
</evidence>
<dbReference type="FunFam" id="3.40.960.10:FF:000002">
    <property type="entry name" value="DNA helicase related protein"/>
    <property type="match status" value="1"/>
</dbReference>
<proteinExistence type="predicted"/>
<dbReference type="PANTHER" id="PTHR10887:SF530">
    <property type="entry name" value="SUPERFAMILY I DNA HELICASES"/>
    <property type="match status" value="1"/>
</dbReference>
<dbReference type="GO" id="GO:0004386">
    <property type="term" value="F:helicase activity"/>
    <property type="evidence" value="ECO:0007669"/>
    <property type="project" value="InterPro"/>
</dbReference>
<dbReference type="InterPro" id="IPR045055">
    <property type="entry name" value="DNA2/NAM7-like"/>
</dbReference>
<dbReference type="EMBL" id="FMTS01000001">
    <property type="protein sequence ID" value="SCW36406.1"/>
    <property type="molecule type" value="Genomic_DNA"/>
</dbReference>
<dbReference type="InterPro" id="IPR027417">
    <property type="entry name" value="P-loop_NTPase"/>
</dbReference>
<dbReference type="InterPro" id="IPR021754">
    <property type="entry name" value="DUF3320"/>
</dbReference>
<organism evidence="6 7">
    <name type="scientific">Asticcacaulis taihuensis</name>
    <dbReference type="NCBI Taxonomy" id="260084"/>
    <lineage>
        <taxon>Bacteria</taxon>
        <taxon>Pseudomonadati</taxon>
        <taxon>Pseudomonadota</taxon>
        <taxon>Alphaproteobacteria</taxon>
        <taxon>Caulobacterales</taxon>
        <taxon>Caulobacteraceae</taxon>
        <taxon>Asticcacaulis</taxon>
    </lineage>
</organism>
<dbReference type="Proteomes" id="UP000199150">
    <property type="component" value="Unassembled WGS sequence"/>
</dbReference>
<keyword evidence="7" id="KW-1185">Reference proteome</keyword>
<dbReference type="FunFam" id="3.40.50.300:FF:002063">
    <property type="entry name" value="DNA helicase related protein"/>
    <property type="match status" value="1"/>
</dbReference>
<feature type="domain" description="DUF3320" evidence="2">
    <location>
        <begin position="1422"/>
        <end position="1468"/>
    </location>
</feature>
<feature type="domain" description="DNA2/NAM7 helicase helicase" evidence="3">
    <location>
        <begin position="954"/>
        <end position="994"/>
    </location>
</feature>
<reference evidence="7" key="1">
    <citation type="submission" date="2016-10" db="EMBL/GenBank/DDBJ databases">
        <authorList>
            <person name="Varghese N."/>
            <person name="Submissions S."/>
        </authorList>
    </citation>
    <scope>NUCLEOTIDE SEQUENCE [LARGE SCALE GENOMIC DNA]</scope>
    <source>
        <strain evidence="7">CGMCC 1.3431</strain>
    </source>
</reference>
<gene>
    <name evidence="6" type="ORF">SAMN02927928_0705</name>
</gene>
<evidence type="ECO:0000259" key="4">
    <source>
        <dbReference type="Pfam" id="PF13087"/>
    </source>
</evidence>
<evidence type="ECO:0000259" key="2">
    <source>
        <dbReference type="Pfam" id="PF11784"/>
    </source>
</evidence>
<sequence length="1586" mass="174750">MGHGMADGENLVSIRERLLKERHALLDLSTRNRLLNVPLRTRNNRAIEIVDEKAVEVFRTLSDGKSMTFLPGVQLSAEDRAELDEDDTETGGIPQPEDDKLDSSGKASRHTDLRLQTRLTSEGLQKRLFDVWYDAQTLEQEQGVNILYLAVGLLRWYDADNSELVRHAPLVLLPVQLERSSAADKFKLKWRDEPPSPNLTLQAKMKAEFSLIIEDFKDEDELDLAGYFARVAETVSSKPTWQVLPDAMVLGFFSFSKFLMYRDLDPDNWPAQDSIEDNALISALLRDGFEASEPLISDTAAIDDAIRPLELHHVVDADSSQTVAIAEAAGGRTLVIKGPPGTGKSQTITNIIAAAAARGKKVLFVSEKMAALDVVHRRLKAVGLGPLTLELHSNKINKRAVLEELKRTRDGALRPARGDLTVIQRLTDTTETLNTFAGRLHAPLLPSGIAPQRLLGRLAKWEEAGRPGEGLALPTAGDWSTEDVVSRRAIAVELAERSRDLGPIPQHPWRGVGADAFDPAERDQVVTVIKEVDANLQTALAQGAKASLHFGAPDVKVLGDLQTASDYLQLSTVPSRVDRSALAHPGWRQPKTISALLDAGRRLADLRTQARGVFNDTGLSAPYGAIREDLVVKSRNLFRFLDGAFKRNIALLRSYVTGVLPATPEDRLRIVDLAIALQTAETDFSALARHGEVFGRRWDGASSDWTELTAIADWRFDQPDLPEATWSKLAMMGDAEVVAADQAREVLSVSLKGFTDAYARVVRQLALSDPQIDPSGAVEVSALQTRLAGWMGHVEALSRFIAFAARGRALAAMGVGTVVEAIHRGDLQGPDIVSAFDGAYTNVLRGELFKAWPELKAFDGENQNRLVTQFRQLDTARIELAKEQIALQHGEGRPKGAAGIGPLGVLNAEMAKKRSHLPIRLLLEKAGPAIQQLKPVFMMSPLSVAQFLKPGTLDFDLLVMDEASQIEPVDALGAIARVKQLVVVGDERQLPPTSFFKKLTGEEEPEDDDAITIQAKDAESILDLCLAKGVPHRMLSWHYRSKHQSLIAVSNREFYENRLFIVPSPYDAVAGMGLKFHLMRDTFYERGGTRTNPLEAKRVAEAVIAHVRQFPEQSLGVATFSVSQRQCILKELELMRRAHPELEEHFSASRNEPFFVKNLENIQGDERDVIFISVGYGKTKEGYLAHSFGPLSGEGGERRLNVLISRAKIRCEVFCNFTGGDIDLERTRSRGVAALKLFLTFAETGHFGQGEALDADYDSEFEQQVCERLTALGYDVKAQIGASGFRVDLAVADPDKPGRFVLGIECDGVQYHSSRSARDRDRLRQQVLEAHGWIIHRIWSADWYLRPSEELKKVEDAIAAARAEWRERDEEGYRAQQAVPVSFEFHQDGEGDVVTPVVGAVAAVDARMPYLEASFPVNLSVEPHDVPSGLMADYVLKIVEAEGPIHEDEVATRIRMLWGLQRAGNRIRGVVASAVRLNVARGLIKAEGEFYSLPDQEVAVRDRSQVASASLRKSDMLPPAEIQAAIRKVITENFGASRSELAMAVSRLFGFAATSAQLKGVIDQEIDTLLENGTLAEKNGLIGFVA</sequence>
<dbReference type="InterPro" id="IPR041677">
    <property type="entry name" value="DNA2/NAM7_AAA_11"/>
</dbReference>
<dbReference type="InterPro" id="IPR041679">
    <property type="entry name" value="DNA2/NAM7-like_C"/>
</dbReference>
<evidence type="ECO:0000259" key="3">
    <source>
        <dbReference type="Pfam" id="PF13086"/>
    </source>
</evidence>
<dbReference type="Pfam" id="PF13195">
    <property type="entry name" value="DUF4011"/>
    <property type="match status" value="1"/>
</dbReference>
<dbReference type="InterPro" id="IPR049468">
    <property type="entry name" value="Restrct_endonuc-II-like_dom"/>
</dbReference>
<dbReference type="Pfam" id="PF18741">
    <property type="entry name" value="MTES_1575"/>
    <property type="match status" value="1"/>
</dbReference>
<feature type="domain" description="DNA2/NAM7 helicase helicase" evidence="3">
    <location>
        <begin position="318"/>
        <end position="381"/>
    </location>
</feature>
<accession>A0A1G4PVW6</accession>
<dbReference type="CDD" id="cd18808">
    <property type="entry name" value="SF1_C_Upf1"/>
    <property type="match status" value="1"/>
</dbReference>
<feature type="compositionally biased region" description="Basic and acidic residues" evidence="1">
    <location>
        <begin position="97"/>
        <end position="109"/>
    </location>
</feature>
<feature type="domain" description="Restriction endonuclease type II-like" evidence="5">
    <location>
        <begin position="1261"/>
        <end position="1358"/>
    </location>
</feature>
<dbReference type="Pfam" id="PF13086">
    <property type="entry name" value="AAA_11"/>
    <property type="match status" value="2"/>
</dbReference>
<dbReference type="InterPro" id="IPR011335">
    <property type="entry name" value="Restrct_endonuc-II-like"/>
</dbReference>
<dbReference type="InterPro" id="IPR025103">
    <property type="entry name" value="DUF4011"/>
</dbReference>
<feature type="domain" description="DNA2/NAM7 helicase-like C-terminal" evidence="4">
    <location>
        <begin position="1020"/>
        <end position="1216"/>
    </location>
</feature>
<evidence type="ECO:0000259" key="5">
    <source>
        <dbReference type="Pfam" id="PF18741"/>
    </source>
</evidence>
<protein>
    <submittedName>
        <fullName evidence="6">AAA domain-containing protein</fullName>
    </submittedName>
</protein>
<dbReference type="Gene3D" id="3.40.50.300">
    <property type="entry name" value="P-loop containing nucleotide triphosphate hydrolases"/>
    <property type="match status" value="3"/>
</dbReference>
<feature type="region of interest" description="Disordered" evidence="1">
    <location>
        <begin position="79"/>
        <end position="109"/>
    </location>
</feature>
<dbReference type="PANTHER" id="PTHR10887">
    <property type="entry name" value="DNA2/NAM7 HELICASE FAMILY"/>
    <property type="match status" value="1"/>
</dbReference>